<dbReference type="Pfam" id="PF09509">
    <property type="entry name" value="Hypoth_Ymh"/>
    <property type="match status" value="1"/>
</dbReference>
<evidence type="ECO:0000259" key="1">
    <source>
        <dbReference type="Pfam" id="PF09509"/>
    </source>
</evidence>
<evidence type="ECO:0000313" key="2">
    <source>
        <dbReference type="EMBL" id="NHA69907.1"/>
    </source>
</evidence>
<evidence type="ECO:0000313" key="3">
    <source>
        <dbReference type="Proteomes" id="UP000287866"/>
    </source>
</evidence>
<dbReference type="EMBL" id="SAYU02000083">
    <property type="protein sequence ID" value="NHA69907.1"/>
    <property type="molecule type" value="Genomic_DNA"/>
</dbReference>
<dbReference type="InterPro" id="IPR012654">
    <property type="entry name" value="CHP02391"/>
</dbReference>
<dbReference type="AlphaFoldDB" id="A0A8T6R7E3"/>
<sequence length="186" mass="20498">MQLPDPRRGDDGVELRYVAKATVLRAGPEMMHRVKVEWGATPPPPRVAPVRRLSVENLHSAVQDAAGELFADGYYQPAVAVAFKSLEVRVREMTEVPKSGASLMGDAFAFQKDCPLIDVAVHDGQSGRDEREGFHAIFRGVMLGIRNPRAHELFSSEDPQQALEYLGLASLLHRRLDAAEAKRQGS</sequence>
<proteinExistence type="predicted"/>
<gene>
    <name evidence="2" type="ORF">EPD83_017860</name>
</gene>
<dbReference type="NCBIfam" id="TIGR02391">
    <property type="entry name" value="hypoth_ymh"/>
    <property type="match status" value="1"/>
</dbReference>
<feature type="domain" description="Conserved hypothetical protein CHP02391" evidence="1">
    <location>
        <begin position="57"/>
        <end position="176"/>
    </location>
</feature>
<protein>
    <submittedName>
        <fullName evidence="2">TIGR02391 family protein</fullName>
    </submittedName>
</protein>
<name>A0A8T6R7E3_9MICO</name>
<reference evidence="2" key="1">
    <citation type="submission" date="2020-03" db="EMBL/GenBank/DDBJ databases">
        <title>Phycicoccus flavus sp. nov., a novel endophytic actinobacterium isolated from branch of Kandelia candel.</title>
        <authorList>
            <person name="Tuo L."/>
        </authorList>
    </citation>
    <scope>NUCLEOTIDE SEQUENCE</scope>
    <source>
        <strain evidence="2">CMS6Z-2</strain>
    </source>
</reference>
<organism evidence="2 3">
    <name type="scientific">Phycicoccus flavus</name>
    <dbReference type="NCBI Taxonomy" id="2502783"/>
    <lineage>
        <taxon>Bacteria</taxon>
        <taxon>Bacillati</taxon>
        <taxon>Actinomycetota</taxon>
        <taxon>Actinomycetes</taxon>
        <taxon>Micrococcales</taxon>
        <taxon>Intrasporangiaceae</taxon>
        <taxon>Phycicoccus</taxon>
    </lineage>
</organism>
<dbReference type="RefSeq" id="WP_164896155.1">
    <property type="nucleotide sequence ID" value="NZ_SAYU02000083.1"/>
</dbReference>
<dbReference type="Proteomes" id="UP000287866">
    <property type="component" value="Unassembled WGS sequence"/>
</dbReference>
<accession>A0A8T6R7E3</accession>
<comment type="caution">
    <text evidence="2">The sequence shown here is derived from an EMBL/GenBank/DDBJ whole genome shotgun (WGS) entry which is preliminary data.</text>
</comment>
<keyword evidence="3" id="KW-1185">Reference proteome</keyword>